<proteinExistence type="predicted"/>
<feature type="region of interest" description="Disordered" evidence="2">
    <location>
        <begin position="36"/>
        <end position="64"/>
    </location>
</feature>
<dbReference type="EMBL" id="BMAU01021202">
    <property type="protein sequence ID" value="GFX98401.1"/>
    <property type="molecule type" value="Genomic_DNA"/>
</dbReference>
<name>A0A8X6UZ56_TRICX</name>
<reference evidence="4" key="1">
    <citation type="submission" date="2020-08" db="EMBL/GenBank/DDBJ databases">
        <title>Multicomponent nature underlies the extraordinary mechanical properties of spider dragline silk.</title>
        <authorList>
            <person name="Kono N."/>
            <person name="Nakamura H."/>
            <person name="Mori M."/>
            <person name="Yoshida Y."/>
            <person name="Ohtoshi R."/>
            <person name="Malay A.D."/>
            <person name="Moran D.A.P."/>
            <person name="Tomita M."/>
            <person name="Numata K."/>
            <person name="Arakawa K."/>
        </authorList>
    </citation>
    <scope>NUCLEOTIDE SEQUENCE</scope>
</reference>
<evidence type="ECO:0000259" key="3">
    <source>
        <dbReference type="Pfam" id="PF01498"/>
    </source>
</evidence>
<dbReference type="Proteomes" id="UP000887159">
    <property type="component" value="Unassembled WGS sequence"/>
</dbReference>
<dbReference type="GO" id="GO:0015074">
    <property type="term" value="P:DNA integration"/>
    <property type="evidence" value="ECO:0007669"/>
    <property type="project" value="InterPro"/>
</dbReference>
<evidence type="ECO:0000313" key="5">
    <source>
        <dbReference type="Proteomes" id="UP000887159"/>
    </source>
</evidence>
<dbReference type="GO" id="GO:0006313">
    <property type="term" value="P:DNA transposition"/>
    <property type="evidence" value="ECO:0007669"/>
    <property type="project" value="InterPro"/>
</dbReference>
<dbReference type="SUPFAM" id="SSF46689">
    <property type="entry name" value="Homeodomain-like"/>
    <property type="match status" value="1"/>
</dbReference>
<dbReference type="InterPro" id="IPR009057">
    <property type="entry name" value="Homeodomain-like_sf"/>
</dbReference>
<comment type="caution">
    <text evidence="4">The sequence shown here is derived from an EMBL/GenBank/DDBJ whole genome shotgun (WGS) entry which is preliminary data.</text>
</comment>
<feature type="compositionally biased region" description="Polar residues" evidence="2">
    <location>
        <begin position="37"/>
        <end position="47"/>
    </location>
</feature>
<dbReference type="Pfam" id="PF01498">
    <property type="entry name" value="HTH_Tnp_Tc3_2"/>
    <property type="match status" value="1"/>
</dbReference>
<accession>A0A8X6UZ56</accession>
<dbReference type="GO" id="GO:0003677">
    <property type="term" value="F:DNA binding"/>
    <property type="evidence" value="ECO:0007669"/>
    <property type="project" value="InterPro"/>
</dbReference>
<keyword evidence="5" id="KW-1185">Reference proteome</keyword>
<sequence length="115" mass="13264">MMEAGWSARQVARQLGRFDCVVRRCWDKWIREMSFTRRPNSGRSRQTSRQEDRNIVRNTRVQPTASSAVIQTQIAPSLGAPVSSRAIRRHLAKGHLGSMRPLRVLPLMPIHQRLH</sequence>
<feature type="domain" description="Transposase Tc1-like" evidence="3">
    <location>
        <begin position="52"/>
        <end position="112"/>
    </location>
</feature>
<organism evidence="4 5">
    <name type="scientific">Trichonephila clavipes</name>
    <name type="common">Golden silk orbweaver</name>
    <name type="synonym">Nephila clavipes</name>
    <dbReference type="NCBI Taxonomy" id="2585209"/>
    <lineage>
        <taxon>Eukaryota</taxon>
        <taxon>Metazoa</taxon>
        <taxon>Ecdysozoa</taxon>
        <taxon>Arthropoda</taxon>
        <taxon>Chelicerata</taxon>
        <taxon>Arachnida</taxon>
        <taxon>Araneae</taxon>
        <taxon>Araneomorphae</taxon>
        <taxon>Entelegynae</taxon>
        <taxon>Araneoidea</taxon>
        <taxon>Nephilidae</taxon>
        <taxon>Trichonephila</taxon>
    </lineage>
</organism>
<dbReference type="InterPro" id="IPR002492">
    <property type="entry name" value="Transposase_Tc1-like"/>
</dbReference>
<evidence type="ECO:0000256" key="1">
    <source>
        <dbReference type="ARBA" id="ARBA00004123"/>
    </source>
</evidence>
<evidence type="ECO:0000256" key="2">
    <source>
        <dbReference type="SAM" id="MobiDB-lite"/>
    </source>
</evidence>
<comment type="subcellular location">
    <subcellularLocation>
        <location evidence="1">Nucleus</location>
    </subcellularLocation>
</comment>
<protein>
    <submittedName>
        <fullName evidence="4">Transposable element Tcb2 transposase</fullName>
    </submittedName>
</protein>
<gene>
    <name evidence="4" type="primary">NCL1_56037</name>
    <name evidence="4" type="ORF">TNCV_4001701</name>
</gene>
<dbReference type="AlphaFoldDB" id="A0A8X6UZ56"/>
<evidence type="ECO:0000313" key="4">
    <source>
        <dbReference type="EMBL" id="GFX98401.1"/>
    </source>
</evidence>
<dbReference type="GO" id="GO:0005634">
    <property type="term" value="C:nucleus"/>
    <property type="evidence" value="ECO:0007669"/>
    <property type="project" value="UniProtKB-SubCell"/>
</dbReference>